<dbReference type="RefSeq" id="WP_138490331.1">
    <property type="nucleotide sequence ID" value="NZ_CP040559.1"/>
</dbReference>
<accession>A0A4V1HE03</accession>
<dbReference type="AlphaFoldDB" id="A0A4V1HE03"/>
<organism evidence="2 3">
    <name type="scientific">Pseudoalteromonas distincta</name>
    <dbReference type="NCBI Taxonomy" id="77608"/>
    <lineage>
        <taxon>Bacteria</taxon>
        <taxon>Pseudomonadati</taxon>
        <taxon>Pseudomonadota</taxon>
        <taxon>Gammaproteobacteria</taxon>
        <taxon>Alteromonadales</taxon>
        <taxon>Pseudoalteromonadaceae</taxon>
        <taxon>Pseudoalteromonas</taxon>
    </lineage>
</organism>
<reference evidence="2 3" key="1">
    <citation type="submission" date="2019-05" db="EMBL/GenBank/DDBJ databases">
        <title>Complete genome sequence of Pseudoalteromonas sp. 16-SW-7(T) isolated from the Okhotsk Sea, Russia.</title>
        <authorList>
            <person name="Nguyen T.H."/>
            <person name="Nedashkovskaya O.I."/>
            <person name="Kim S.-G."/>
        </authorList>
    </citation>
    <scope>NUCLEOTIDE SEQUENCE [LARGE SCALE GENOMIC DNA]</scope>
    <source>
        <strain evidence="2 3">16-SW-7</strain>
    </source>
</reference>
<evidence type="ECO:0000256" key="1">
    <source>
        <dbReference type="SAM" id="Phobius"/>
    </source>
</evidence>
<dbReference type="KEGG" id="pdv:FFU37_19160"/>
<sequence>MKPQTLAMFIIGVISISVSIYLGFTYEKSTFMKSCKIEMAKQFANSKVKANKQDVEWTCETMYINNGKLY</sequence>
<keyword evidence="1" id="KW-0812">Transmembrane</keyword>
<name>A0A4V1HE03_9GAMM</name>
<protein>
    <submittedName>
        <fullName evidence="2">Uncharacterized protein</fullName>
    </submittedName>
</protein>
<feature type="transmembrane region" description="Helical" evidence="1">
    <location>
        <begin position="6"/>
        <end position="24"/>
    </location>
</feature>
<proteinExistence type="predicted"/>
<gene>
    <name evidence="2" type="ORF">FFU37_19160</name>
</gene>
<dbReference type="EMBL" id="CP040559">
    <property type="protein sequence ID" value="QCU76575.1"/>
    <property type="molecule type" value="Genomic_DNA"/>
</dbReference>
<keyword evidence="1" id="KW-0472">Membrane</keyword>
<evidence type="ECO:0000313" key="3">
    <source>
        <dbReference type="Proteomes" id="UP000310065"/>
    </source>
</evidence>
<dbReference type="Proteomes" id="UP000310065">
    <property type="component" value="Chromosome S1"/>
</dbReference>
<evidence type="ECO:0000313" key="2">
    <source>
        <dbReference type="EMBL" id="QCU76575.1"/>
    </source>
</evidence>
<dbReference type="GeneID" id="88777788"/>
<keyword evidence="1" id="KW-1133">Transmembrane helix</keyword>